<evidence type="ECO:0000256" key="2">
    <source>
        <dbReference type="ARBA" id="ARBA00022705"/>
    </source>
</evidence>
<name>A0A540VVY4_9GAMM</name>
<comment type="caution">
    <text evidence="5">The sequence shown here is derived from an EMBL/GenBank/DDBJ whole genome shotgun (WGS) entry which is preliminary data.</text>
</comment>
<dbReference type="Proteomes" id="UP000315400">
    <property type="component" value="Unassembled WGS sequence"/>
</dbReference>
<dbReference type="GO" id="GO:0006269">
    <property type="term" value="P:DNA replication, synthesis of primer"/>
    <property type="evidence" value="ECO:0007669"/>
    <property type="project" value="UniProtKB-KW"/>
</dbReference>
<evidence type="ECO:0000256" key="3">
    <source>
        <dbReference type="ARBA" id="ARBA00023125"/>
    </source>
</evidence>
<evidence type="ECO:0000256" key="4">
    <source>
        <dbReference type="HAMAP-Rule" id="MF_00720"/>
    </source>
</evidence>
<reference evidence="5 6" key="1">
    <citation type="submission" date="2019-06" db="EMBL/GenBank/DDBJ databases">
        <title>Metagenome assembled Genome of Spiribacter salinus SL48-SHIP from the microbial mat of Salt Lake 48 (Novosibirsk region, Russia).</title>
        <authorList>
            <person name="Shipova A."/>
            <person name="Rozanov A.S."/>
            <person name="Bryanskaya A.V."/>
            <person name="Peltek S.E."/>
        </authorList>
    </citation>
    <scope>NUCLEOTIDE SEQUENCE [LARGE SCALE GENOMIC DNA]</scope>
    <source>
        <strain evidence="5">SL48-SHIP-2</strain>
    </source>
</reference>
<proteinExistence type="inferred from homology"/>
<keyword evidence="1 4" id="KW-0639">Primosome</keyword>
<evidence type="ECO:0000313" key="5">
    <source>
        <dbReference type="EMBL" id="TQF00916.1"/>
    </source>
</evidence>
<dbReference type="InterPro" id="IPR023646">
    <property type="entry name" value="Prisomal_replication_PriB"/>
</dbReference>
<evidence type="ECO:0000313" key="6">
    <source>
        <dbReference type="Proteomes" id="UP000315400"/>
    </source>
</evidence>
<dbReference type="Gene3D" id="2.40.50.140">
    <property type="entry name" value="Nucleic acid-binding proteins"/>
    <property type="match status" value="1"/>
</dbReference>
<protein>
    <recommendedName>
        <fullName evidence="4">Replication restart protein PriB</fullName>
    </recommendedName>
</protein>
<dbReference type="NCBIfam" id="TIGR04418">
    <property type="entry name" value="PriB_gamma"/>
    <property type="match status" value="1"/>
</dbReference>
<dbReference type="GO" id="GO:1990077">
    <property type="term" value="C:primosome complex"/>
    <property type="evidence" value="ECO:0007669"/>
    <property type="project" value="UniProtKB-UniRule"/>
</dbReference>
<dbReference type="PIRSF" id="PIRSF003135">
    <property type="entry name" value="Primosomal_n"/>
    <property type="match status" value="1"/>
</dbReference>
<dbReference type="InterPro" id="IPR000424">
    <property type="entry name" value="Primosome_PriB/ssb"/>
</dbReference>
<dbReference type="InterPro" id="IPR012340">
    <property type="entry name" value="NA-bd_OB-fold"/>
</dbReference>
<dbReference type="SUPFAM" id="SSF50249">
    <property type="entry name" value="Nucleic acid-binding proteins"/>
    <property type="match status" value="1"/>
</dbReference>
<dbReference type="AlphaFoldDB" id="A0A540VVY4"/>
<comment type="similarity">
    <text evidence="4">Belongs to the PriB family.</text>
</comment>
<dbReference type="PROSITE" id="PS50935">
    <property type="entry name" value="SSB"/>
    <property type="match status" value="1"/>
</dbReference>
<dbReference type="HAMAP" id="MF_00720">
    <property type="entry name" value="PriB"/>
    <property type="match status" value="1"/>
</dbReference>
<dbReference type="RefSeq" id="WP_016352958.1">
    <property type="nucleotide sequence ID" value="NZ_MBFX01000002.1"/>
</dbReference>
<keyword evidence="3 4" id="KW-0238">DNA-binding</keyword>
<dbReference type="STRING" id="1260251.SPISAL_02785"/>
<sequence>MTNQVELTGRLVDPADLRHSPAGVPIARALLEHESSQLEAGVERWVRFRVGLRAAGSPIAETLSELTVGELVSVAGLMLRARQRNAETDPLIISVKRLTRLTETA</sequence>
<gene>
    <name evidence="4 5" type="primary">priB</name>
    <name evidence="5" type="ORF">FKY71_00600</name>
</gene>
<dbReference type="GO" id="GO:0003697">
    <property type="term" value="F:single-stranded DNA binding"/>
    <property type="evidence" value="ECO:0007669"/>
    <property type="project" value="UniProtKB-UniRule"/>
</dbReference>
<dbReference type="EMBL" id="VIFK01000002">
    <property type="protein sequence ID" value="TQF00916.1"/>
    <property type="molecule type" value="Genomic_DNA"/>
</dbReference>
<organism evidence="5 6">
    <name type="scientific">Spiribacter salinus</name>
    <dbReference type="NCBI Taxonomy" id="1335746"/>
    <lineage>
        <taxon>Bacteria</taxon>
        <taxon>Pseudomonadati</taxon>
        <taxon>Pseudomonadota</taxon>
        <taxon>Gammaproteobacteria</taxon>
        <taxon>Chromatiales</taxon>
        <taxon>Ectothiorhodospiraceae</taxon>
        <taxon>Spiribacter</taxon>
    </lineage>
</organism>
<dbReference type="Pfam" id="PF22657">
    <property type="entry name" value="SSB_1"/>
    <property type="match status" value="1"/>
</dbReference>
<accession>A0A540VVY4</accession>
<comment type="function">
    <text evidence="4">Involved in the restart of stalled replication forks, which reloads the replicative helicase on sites other than the origin of replication; the PriA-PriB pathway is the major replication restart pathway. During primosome assembly it facilitates complex formation between PriA and DnaT on DNA; stabilizes PriA on DNA. Stimulates the DNA unwinding activity of PriA helicase.</text>
</comment>
<keyword evidence="2 4" id="KW-0235">DNA replication</keyword>
<evidence type="ECO:0000256" key="1">
    <source>
        <dbReference type="ARBA" id="ARBA00022515"/>
    </source>
</evidence>
<comment type="subunit">
    <text evidence="4">Homodimer. Interacts with PriA and DnaT. Component of the replication restart primosome. Primosome assembly occurs via a 'hand-off' mechanism. PriA binds to replication forks, subsequently PriB then DnaT bind; DnaT then displaces ssDNA to generate the helicase loading substrate.</text>
</comment>